<feature type="transmembrane region" description="Helical" evidence="7">
    <location>
        <begin position="96"/>
        <end position="116"/>
    </location>
</feature>
<feature type="transmembrane region" description="Helical" evidence="7">
    <location>
        <begin position="263"/>
        <end position="286"/>
    </location>
</feature>
<evidence type="ECO:0008006" key="9">
    <source>
        <dbReference type="Google" id="ProtNLM"/>
    </source>
</evidence>
<evidence type="ECO:0000313" key="8">
    <source>
        <dbReference type="EMBL" id="SVB83054.1"/>
    </source>
</evidence>
<feature type="transmembrane region" description="Helical" evidence="7">
    <location>
        <begin position="212"/>
        <end position="230"/>
    </location>
</feature>
<feature type="transmembrane region" description="Helical" evidence="7">
    <location>
        <begin position="298"/>
        <end position="320"/>
    </location>
</feature>
<evidence type="ECO:0000256" key="5">
    <source>
        <dbReference type="ARBA" id="ARBA00022989"/>
    </source>
</evidence>
<accession>A0A382H6Y6</accession>
<feature type="transmembrane region" description="Helical" evidence="7">
    <location>
        <begin position="419"/>
        <end position="439"/>
    </location>
</feature>
<feature type="non-terminal residue" evidence="8">
    <location>
        <position position="1"/>
    </location>
</feature>
<dbReference type="AlphaFoldDB" id="A0A382H6Y6"/>
<name>A0A382H6Y6_9ZZZZ</name>
<evidence type="ECO:0000256" key="2">
    <source>
        <dbReference type="ARBA" id="ARBA00007430"/>
    </source>
</evidence>
<evidence type="ECO:0000256" key="1">
    <source>
        <dbReference type="ARBA" id="ARBA00004651"/>
    </source>
</evidence>
<sequence length="458" mass="50019">TGVAFVAGFFVQVVLARRLSVADFGLFAFAWMIVQFFHNLTNLHADKLIIVESEGSETVFSTGVTLELITATVLTLGLLAGAPLIVGFLGSETDPNYVRVLALTCLAIPFSRVRAIYERRLEFTRARLPRLLAELSGALLAVAAASMDAGVWALVVWRATPPVIEVVILWVAAPMRFQIGIDRRVAMSFARFGLPLVMTSLLGFLYWNFDYYIVQSLLGTDALGIYWLGFQMGHYLLQARASWMTVILPGYAKLDTGDQQRTGYVLMTAGAALAYGLPAALFIVMGDPLVVWLFGEKWLPATAVIQIFLVVVLLRGSNFWDPIMLIRKKSNYLLQASCVNAAVIVGLGFPATRYYGIEGMASVVLIAVVYTTLFSLYRVRSVLGELSVFQLCLRIVAVPAVVSAGWLVSGGSDWLRTGVHPIVGCLCVLVSYAVVAYLVHRKAIREWRPGAGAVVPAL</sequence>
<protein>
    <recommendedName>
        <fullName evidence="9">Polysaccharide biosynthesis protein C-terminal domain-containing protein</fullName>
    </recommendedName>
</protein>
<evidence type="ECO:0000256" key="3">
    <source>
        <dbReference type="ARBA" id="ARBA00022475"/>
    </source>
</evidence>
<evidence type="ECO:0000256" key="7">
    <source>
        <dbReference type="SAM" id="Phobius"/>
    </source>
</evidence>
<feature type="transmembrane region" description="Helical" evidence="7">
    <location>
        <begin position="151"/>
        <end position="173"/>
    </location>
</feature>
<evidence type="ECO:0000256" key="4">
    <source>
        <dbReference type="ARBA" id="ARBA00022692"/>
    </source>
</evidence>
<keyword evidence="6 7" id="KW-0472">Membrane</keyword>
<dbReference type="PANTHER" id="PTHR30250">
    <property type="entry name" value="PST FAMILY PREDICTED COLANIC ACID TRANSPORTER"/>
    <property type="match status" value="1"/>
</dbReference>
<dbReference type="InterPro" id="IPR050833">
    <property type="entry name" value="Poly_Biosynth_Transport"/>
</dbReference>
<keyword evidence="5 7" id="KW-1133">Transmembrane helix</keyword>
<comment type="similarity">
    <text evidence="2">Belongs to the polysaccharide synthase family.</text>
</comment>
<reference evidence="8" key="1">
    <citation type="submission" date="2018-05" db="EMBL/GenBank/DDBJ databases">
        <authorList>
            <person name="Lanie J.A."/>
            <person name="Ng W.-L."/>
            <person name="Kazmierczak K.M."/>
            <person name="Andrzejewski T.M."/>
            <person name="Davidsen T.M."/>
            <person name="Wayne K.J."/>
            <person name="Tettelin H."/>
            <person name="Glass J.I."/>
            <person name="Rusch D."/>
            <person name="Podicherti R."/>
            <person name="Tsui H.-C.T."/>
            <person name="Winkler M.E."/>
        </authorList>
    </citation>
    <scope>NUCLEOTIDE SEQUENCE</scope>
</reference>
<gene>
    <name evidence="8" type="ORF">METZ01_LOCUS235908</name>
</gene>
<feature type="transmembrane region" description="Helical" evidence="7">
    <location>
        <begin position="355"/>
        <end position="376"/>
    </location>
</feature>
<dbReference type="GO" id="GO:0005886">
    <property type="term" value="C:plasma membrane"/>
    <property type="evidence" value="ECO:0007669"/>
    <property type="project" value="UniProtKB-SubCell"/>
</dbReference>
<proteinExistence type="inferred from homology"/>
<feature type="transmembrane region" description="Helical" evidence="7">
    <location>
        <begin position="66"/>
        <end position="90"/>
    </location>
</feature>
<keyword evidence="4 7" id="KW-0812">Transmembrane</keyword>
<dbReference type="EMBL" id="UINC01059535">
    <property type="protein sequence ID" value="SVB83054.1"/>
    <property type="molecule type" value="Genomic_DNA"/>
</dbReference>
<feature type="transmembrane region" description="Helical" evidence="7">
    <location>
        <begin position="332"/>
        <end position="349"/>
    </location>
</feature>
<feature type="transmembrane region" description="Helical" evidence="7">
    <location>
        <begin position="388"/>
        <end position="407"/>
    </location>
</feature>
<comment type="subcellular location">
    <subcellularLocation>
        <location evidence="1">Cell membrane</location>
        <topology evidence="1">Multi-pass membrane protein</topology>
    </subcellularLocation>
</comment>
<organism evidence="8">
    <name type="scientific">marine metagenome</name>
    <dbReference type="NCBI Taxonomy" id="408172"/>
    <lineage>
        <taxon>unclassified sequences</taxon>
        <taxon>metagenomes</taxon>
        <taxon>ecological metagenomes</taxon>
    </lineage>
</organism>
<dbReference type="Pfam" id="PF13440">
    <property type="entry name" value="Polysacc_synt_3"/>
    <property type="match status" value="1"/>
</dbReference>
<dbReference type="PANTHER" id="PTHR30250:SF10">
    <property type="entry name" value="LIPOPOLYSACCHARIDE BIOSYNTHESIS PROTEIN WZXC"/>
    <property type="match status" value="1"/>
</dbReference>
<keyword evidence="3" id="KW-1003">Cell membrane</keyword>
<feature type="transmembrane region" description="Helical" evidence="7">
    <location>
        <begin position="185"/>
        <end position="206"/>
    </location>
</feature>
<evidence type="ECO:0000256" key="6">
    <source>
        <dbReference type="ARBA" id="ARBA00023136"/>
    </source>
</evidence>